<proteinExistence type="predicted"/>
<dbReference type="EMBL" id="JBHTBU010000001">
    <property type="protein sequence ID" value="MFC7286811.1"/>
    <property type="molecule type" value="Genomic_DNA"/>
</dbReference>
<dbReference type="Gene3D" id="3.30.1150.10">
    <property type="match status" value="1"/>
</dbReference>
<dbReference type="SUPFAM" id="SSF74653">
    <property type="entry name" value="TolA/TonB C-terminal domain"/>
    <property type="match status" value="1"/>
</dbReference>
<dbReference type="InterPro" id="IPR011662">
    <property type="entry name" value="Secretin/TonB_short_N"/>
</dbReference>
<evidence type="ECO:0000256" key="5">
    <source>
        <dbReference type="ARBA" id="ARBA00023136"/>
    </source>
</evidence>
<dbReference type="Pfam" id="PF07660">
    <property type="entry name" value="STN"/>
    <property type="match status" value="1"/>
</dbReference>
<accession>A0ABW2I753</accession>
<keyword evidence="6" id="KW-0998">Cell outer membrane</keyword>
<sequence>MARNVVSIAMFTVAVGMSLLMRELAAQPDSPRQSVTAIRAPQAGSMQFDIPSLPLQAALDAFGEKTGFAGLYSAASIQGLNSTAVSGRYTAYAALRLLLEGTGLEANFTAPDAFVLEPVTPAAVNMQRNIAYDGLLQSGVRAAFCRDPLIATLDYRIALRFHVDAQGRITQALLLDSSGSKSRDRAILQALQKVDLGRGPADTSLPFFMLILPQQLAASDCAGTTGH</sequence>
<dbReference type="RefSeq" id="WP_382269987.1">
    <property type="nucleotide sequence ID" value="NZ_JBHTBU010000001.1"/>
</dbReference>
<comment type="caution">
    <text evidence="8">The sequence shown here is derived from an EMBL/GenBank/DDBJ whole genome shotgun (WGS) entry which is preliminary data.</text>
</comment>
<keyword evidence="9" id="KW-1185">Reference proteome</keyword>
<keyword evidence="4" id="KW-1133">Transmembrane helix</keyword>
<comment type="subcellular location">
    <subcellularLocation>
        <location evidence="1">Membrane</location>
        <topology evidence="1">Single-pass membrane protein</topology>
    </subcellularLocation>
</comment>
<dbReference type="Gene3D" id="3.55.50.30">
    <property type="match status" value="1"/>
</dbReference>
<feature type="domain" description="Secretin/TonB short N-terminal" evidence="7">
    <location>
        <begin position="68"/>
        <end position="119"/>
    </location>
</feature>
<evidence type="ECO:0000313" key="9">
    <source>
        <dbReference type="Proteomes" id="UP001596542"/>
    </source>
</evidence>
<reference evidence="9" key="1">
    <citation type="journal article" date="2019" name="Int. J. Syst. Evol. Microbiol.">
        <title>The Global Catalogue of Microorganisms (GCM) 10K type strain sequencing project: providing services to taxonomists for standard genome sequencing and annotation.</title>
        <authorList>
            <consortium name="The Broad Institute Genomics Platform"/>
            <consortium name="The Broad Institute Genome Sequencing Center for Infectious Disease"/>
            <person name="Wu L."/>
            <person name="Ma J."/>
        </authorList>
    </citation>
    <scope>NUCLEOTIDE SEQUENCE [LARGE SCALE GENOMIC DNA]</scope>
    <source>
        <strain evidence="9">KACC 12508</strain>
    </source>
</reference>
<keyword evidence="5" id="KW-0472">Membrane</keyword>
<evidence type="ECO:0000313" key="8">
    <source>
        <dbReference type="EMBL" id="MFC7286811.1"/>
    </source>
</evidence>
<organism evidence="8 9">
    <name type="scientific">Herminiimonas glaciei</name>
    <dbReference type="NCBI Taxonomy" id="523788"/>
    <lineage>
        <taxon>Bacteria</taxon>
        <taxon>Pseudomonadati</taxon>
        <taxon>Pseudomonadota</taxon>
        <taxon>Betaproteobacteria</taxon>
        <taxon>Burkholderiales</taxon>
        <taxon>Oxalobacteraceae</taxon>
        <taxon>Herminiimonas</taxon>
    </lineage>
</organism>
<evidence type="ECO:0000259" key="7">
    <source>
        <dbReference type="SMART" id="SM00965"/>
    </source>
</evidence>
<dbReference type="Proteomes" id="UP001596542">
    <property type="component" value="Unassembled WGS sequence"/>
</dbReference>
<dbReference type="SMART" id="SM00965">
    <property type="entry name" value="STN"/>
    <property type="match status" value="1"/>
</dbReference>
<evidence type="ECO:0000256" key="3">
    <source>
        <dbReference type="ARBA" id="ARBA00022692"/>
    </source>
</evidence>
<name>A0ABW2I753_9BURK</name>
<evidence type="ECO:0000256" key="6">
    <source>
        <dbReference type="ARBA" id="ARBA00023237"/>
    </source>
</evidence>
<keyword evidence="2" id="KW-0813">Transport</keyword>
<evidence type="ECO:0000256" key="1">
    <source>
        <dbReference type="ARBA" id="ARBA00004167"/>
    </source>
</evidence>
<keyword evidence="3" id="KW-0812">Transmembrane</keyword>
<evidence type="ECO:0000256" key="4">
    <source>
        <dbReference type="ARBA" id="ARBA00022989"/>
    </source>
</evidence>
<evidence type="ECO:0000256" key="2">
    <source>
        <dbReference type="ARBA" id="ARBA00022448"/>
    </source>
</evidence>
<protein>
    <submittedName>
        <fullName evidence="8">TonB family protein</fullName>
    </submittedName>
</protein>
<gene>
    <name evidence="8" type="ORF">ACFQPC_02065</name>
</gene>
<dbReference type="InterPro" id="IPR006260">
    <property type="entry name" value="TonB/TolA_C"/>
</dbReference>
<dbReference type="NCBIfam" id="TIGR01352">
    <property type="entry name" value="tonB_Cterm"/>
    <property type="match status" value="1"/>
</dbReference>